<evidence type="ECO:0000259" key="6">
    <source>
        <dbReference type="PROSITE" id="PS50023"/>
    </source>
</evidence>
<evidence type="ECO:0000256" key="1">
    <source>
        <dbReference type="ARBA" id="ARBA00022723"/>
    </source>
</evidence>
<dbReference type="EMBL" id="CATQJA010001746">
    <property type="protein sequence ID" value="CAJ0568470.1"/>
    <property type="molecule type" value="Genomic_DNA"/>
</dbReference>
<keyword evidence="1 5" id="KW-0479">Metal-binding</keyword>
<gene>
    <name evidence="7" type="ORF">MSPICULIGERA_LOCUS6988</name>
</gene>
<keyword evidence="3 5" id="KW-0862">Zinc</keyword>
<dbReference type="GO" id="GO:0003712">
    <property type="term" value="F:transcription coregulator activity"/>
    <property type="evidence" value="ECO:0007669"/>
    <property type="project" value="TreeGrafter"/>
</dbReference>
<comment type="caution">
    <text evidence="7">The sequence shown here is derived from an EMBL/GenBank/DDBJ whole genome shotgun (WGS) entry which is preliminary data.</text>
</comment>
<dbReference type="PROSITE" id="PS00478">
    <property type="entry name" value="LIM_DOMAIN_1"/>
    <property type="match status" value="1"/>
</dbReference>
<dbReference type="GO" id="GO:0030018">
    <property type="term" value="C:Z disc"/>
    <property type="evidence" value="ECO:0007669"/>
    <property type="project" value="TreeGrafter"/>
</dbReference>
<dbReference type="GO" id="GO:0046872">
    <property type="term" value="F:metal ion binding"/>
    <property type="evidence" value="ECO:0007669"/>
    <property type="project" value="UniProtKB-KW"/>
</dbReference>
<evidence type="ECO:0000256" key="3">
    <source>
        <dbReference type="ARBA" id="ARBA00022833"/>
    </source>
</evidence>
<dbReference type="SUPFAM" id="SSF57716">
    <property type="entry name" value="Glucocorticoid receptor-like (DNA-binding domain)"/>
    <property type="match status" value="1"/>
</dbReference>
<dbReference type="Gene3D" id="2.10.110.10">
    <property type="entry name" value="Cysteine Rich Protein"/>
    <property type="match status" value="2"/>
</dbReference>
<keyword evidence="8" id="KW-1185">Reference proteome</keyword>
<dbReference type="Pfam" id="PF00412">
    <property type="entry name" value="LIM"/>
    <property type="match status" value="1"/>
</dbReference>
<organism evidence="7 8">
    <name type="scientific">Mesorhabditis spiculigera</name>
    <dbReference type="NCBI Taxonomy" id="96644"/>
    <lineage>
        <taxon>Eukaryota</taxon>
        <taxon>Metazoa</taxon>
        <taxon>Ecdysozoa</taxon>
        <taxon>Nematoda</taxon>
        <taxon>Chromadorea</taxon>
        <taxon>Rhabditida</taxon>
        <taxon>Rhabditina</taxon>
        <taxon>Rhabditomorpha</taxon>
        <taxon>Rhabditoidea</taxon>
        <taxon>Rhabditidae</taxon>
        <taxon>Mesorhabditinae</taxon>
        <taxon>Mesorhabditis</taxon>
    </lineage>
</organism>
<dbReference type="PANTHER" id="PTHR24205">
    <property type="entry name" value="FOUR AND A HALF LIM DOMAINS PROTEIN"/>
    <property type="match status" value="1"/>
</dbReference>
<evidence type="ECO:0000256" key="5">
    <source>
        <dbReference type="PROSITE-ProRule" id="PRU00125"/>
    </source>
</evidence>
<protein>
    <recommendedName>
        <fullName evidence="6">LIM zinc-binding domain-containing protein</fullName>
    </recommendedName>
</protein>
<feature type="non-terminal residue" evidence="7">
    <location>
        <position position="125"/>
    </location>
</feature>
<dbReference type="InterPro" id="IPR001781">
    <property type="entry name" value="Znf_LIM"/>
</dbReference>
<dbReference type="PANTHER" id="PTHR24205:SF16">
    <property type="entry name" value="GH01042P-RELATED"/>
    <property type="match status" value="1"/>
</dbReference>
<name>A0AA36CI44_9BILA</name>
<dbReference type="SMART" id="SM00132">
    <property type="entry name" value="LIM"/>
    <property type="match status" value="1"/>
</dbReference>
<reference evidence="7" key="1">
    <citation type="submission" date="2023-06" db="EMBL/GenBank/DDBJ databases">
        <authorList>
            <person name="Delattre M."/>
        </authorList>
    </citation>
    <scope>NUCLEOTIDE SEQUENCE</scope>
    <source>
        <strain evidence="7">AF72</strain>
    </source>
</reference>
<keyword evidence="4 5" id="KW-0440">LIM domain</keyword>
<accession>A0AA36CI44</accession>
<dbReference type="PROSITE" id="PS50023">
    <property type="entry name" value="LIM_DOMAIN_2"/>
    <property type="match status" value="1"/>
</dbReference>
<evidence type="ECO:0000256" key="4">
    <source>
        <dbReference type="ARBA" id="ARBA00023038"/>
    </source>
</evidence>
<dbReference type="GO" id="GO:0005634">
    <property type="term" value="C:nucleus"/>
    <property type="evidence" value="ECO:0007669"/>
    <property type="project" value="TreeGrafter"/>
</dbReference>
<feature type="domain" description="LIM zinc-binding" evidence="6">
    <location>
        <begin position="47"/>
        <end position="106"/>
    </location>
</feature>
<dbReference type="Proteomes" id="UP001177023">
    <property type="component" value="Unassembled WGS sequence"/>
</dbReference>
<evidence type="ECO:0000256" key="2">
    <source>
        <dbReference type="ARBA" id="ARBA00022737"/>
    </source>
</evidence>
<sequence>MDNYWHRDCIKCAKCHVKIFAFEGIEWRTTPDQRPICIDCHLDDTTPPCAGCKKPVGAHAWKALGDHWHHGCLTCTGCFKPFPENKFYLHEDRPYDIDCYHIKVLGKKLEKQKELTVAGWLRDGN</sequence>
<proteinExistence type="predicted"/>
<keyword evidence="2" id="KW-0677">Repeat</keyword>
<evidence type="ECO:0000313" key="8">
    <source>
        <dbReference type="Proteomes" id="UP001177023"/>
    </source>
</evidence>
<dbReference type="AlphaFoldDB" id="A0AA36CI44"/>
<evidence type="ECO:0000313" key="7">
    <source>
        <dbReference type="EMBL" id="CAJ0568470.1"/>
    </source>
</evidence>